<dbReference type="PRINTS" id="PR00111">
    <property type="entry name" value="ABHYDROLASE"/>
</dbReference>
<evidence type="ECO:0000259" key="2">
    <source>
        <dbReference type="Pfam" id="PF12697"/>
    </source>
</evidence>
<dbReference type="PRINTS" id="PR00412">
    <property type="entry name" value="EPOXHYDRLASE"/>
</dbReference>
<dbReference type="EMBL" id="JACIFZ010000001">
    <property type="protein sequence ID" value="MBB4220726.1"/>
    <property type="molecule type" value="Genomic_DNA"/>
</dbReference>
<comment type="caution">
    <text evidence="3">The sequence shown here is derived from an EMBL/GenBank/DDBJ whole genome shotgun (WGS) entry which is preliminary data.</text>
</comment>
<keyword evidence="1" id="KW-0378">Hydrolase</keyword>
<dbReference type="Proteomes" id="UP000524450">
    <property type="component" value="Unassembled WGS sequence"/>
</dbReference>
<organism evidence="3 4">
    <name type="scientific">Variovorax guangxiensis</name>
    <dbReference type="NCBI Taxonomy" id="1775474"/>
    <lineage>
        <taxon>Bacteria</taxon>
        <taxon>Pseudomonadati</taxon>
        <taxon>Pseudomonadota</taxon>
        <taxon>Betaproteobacteria</taxon>
        <taxon>Burkholderiales</taxon>
        <taxon>Comamonadaceae</taxon>
        <taxon>Variovorax</taxon>
    </lineage>
</organism>
<gene>
    <name evidence="3" type="ORF">GGD71_001473</name>
</gene>
<name>A0A840FDP9_9BURK</name>
<dbReference type="InterPro" id="IPR000073">
    <property type="entry name" value="AB_hydrolase_1"/>
</dbReference>
<dbReference type="GO" id="GO:0016787">
    <property type="term" value="F:hydrolase activity"/>
    <property type="evidence" value="ECO:0007669"/>
    <property type="project" value="UniProtKB-KW"/>
</dbReference>
<proteinExistence type="predicted"/>
<evidence type="ECO:0000313" key="4">
    <source>
        <dbReference type="Proteomes" id="UP000524450"/>
    </source>
</evidence>
<accession>A0A840FDP9</accession>
<dbReference type="GO" id="GO:0016020">
    <property type="term" value="C:membrane"/>
    <property type="evidence" value="ECO:0007669"/>
    <property type="project" value="TreeGrafter"/>
</dbReference>
<dbReference type="Pfam" id="PF12697">
    <property type="entry name" value="Abhydrolase_6"/>
    <property type="match status" value="1"/>
</dbReference>
<feature type="domain" description="AB hydrolase-1" evidence="2">
    <location>
        <begin position="29"/>
        <end position="263"/>
    </location>
</feature>
<dbReference type="Gene3D" id="3.40.50.1820">
    <property type="entry name" value="alpha/beta hydrolase"/>
    <property type="match status" value="1"/>
</dbReference>
<dbReference type="InterPro" id="IPR000639">
    <property type="entry name" value="Epox_hydrolase-like"/>
</dbReference>
<dbReference type="InterPro" id="IPR029058">
    <property type="entry name" value="AB_hydrolase_fold"/>
</dbReference>
<evidence type="ECO:0000313" key="3">
    <source>
        <dbReference type="EMBL" id="MBB4220726.1"/>
    </source>
</evidence>
<dbReference type="RefSeq" id="WP_221297390.1">
    <property type="nucleotide sequence ID" value="NZ_JACIFZ010000001.1"/>
</dbReference>
<dbReference type="AlphaFoldDB" id="A0A840FDP9"/>
<protein>
    <submittedName>
        <fullName evidence="3">Pimeloyl-ACP methyl ester carboxylesterase</fullName>
    </submittedName>
</protein>
<sequence>MSKLEWIEVPGASLAVEHQADDGATGMPVLFLHANVADRRMWHGQWSALTPAHPVASYDRRGFGDSRTLHPTPHSNVADLWAVMDSLGYDKAVLVGCSLGGRVAIDATLARPDRVSGLVLATPGVSGAPAPRHGEPVKAIMDAIGATEALGDLDAKNELRARLWLDGPLSPAGRVAGDARQLFLSMNGNALRAAHPGVATEEPSAWERVEAIRAPTLVLWGDLDLPLLQERCSVLAQRIPGAESFVLRGTAHLPALEAPQQFNSVLARHLEGL</sequence>
<dbReference type="PANTHER" id="PTHR43798">
    <property type="entry name" value="MONOACYLGLYCEROL LIPASE"/>
    <property type="match status" value="1"/>
</dbReference>
<evidence type="ECO:0000256" key="1">
    <source>
        <dbReference type="ARBA" id="ARBA00022801"/>
    </source>
</evidence>
<dbReference type="PANTHER" id="PTHR43798:SF31">
    <property type="entry name" value="AB HYDROLASE SUPERFAMILY PROTEIN YCLE"/>
    <property type="match status" value="1"/>
</dbReference>
<dbReference type="SUPFAM" id="SSF53474">
    <property type="entry name" value="alpha/beta-Hydrolases"/>
    <property type="match status" value="1"/>
</dbReference>
<reference evidence="3 4" key="1">
    <citation type="submission" date="2020-08" db="EMBL/GenBank/DDBJ databases">
        <title>Genomic Encyclopedia of Type Strains, Phase IV (KMG-V): Genome sequencing to study the core and pangenomes of soil and plant-associated prokaryotes.</title>
        <authorList>
            <person name="Whitman W."/>
        </authorList>
    </citation>
    <scope>NUCLEOTIDE SEQUENCE [LARGE SCALE GENOMIC DNA]</scope>
    <source>
        <strain evidence="3 4">34/80</strain>
    </source>
</reference>
<dbReference type="InterPro" id="IPR050266">
    <property type="entry name" value="AB_hydrolase_sf"/>
</dbReference>